<keyword evidence="1" id="KW-0472">Membrane</keyword>
<dbReference type="InterPro" id="IPR002509">
    <property type="entry name" value="NODB_dom"/>
</dbReference>
<evidence type="ECO:0000259" key="2">
    <source>
        <dbReference type="PROSITE" id="PS51677"/>
    </source>
</evidence>
<keyword evidence="1" id="KW-1133">Transmembrane helix</keyword>
<dbReference type="Gene3D" id="3.20.20.370">
    <property type="entry name" value="Glycoside hydrolase/deacetylase"/>
    <property type="match status" value="1"/>
</dbReference>
<name>A0A2T7BFT4_9BACT</name>
<dbReference type="PANTHER" id="PTHR10587:SF137">
    <property type="entry name" value="4-DEOXY-4-FORMAMIDO-L-ARABINOSE-PHOSPHOUNDECAPRENOL DEFORMYLASE ARND-RELATED"/>
    <property type="match status" value="1"/>
</dbReference>
<feature type="transmembrane region" description="Helical" evidence="1">
    <location>
        <begin position="9"/>
        <end position="26"/>
    </location>
</feature>
<protein>
    <submittedName>
        <fullName evidence="3">Polysaccharide deacetylase family protein</fullName>
    </submittedName>
</protein>
<evidence type="ECO:0000256" key="1">
    <source>
        <dbReference type="SAM" id="Phobius"/>
    </source>
</evidence>
<evidence type="ECO:0000313" key="4">
    <source>
        <dbReference type="Proteomes" id="UP000244450"/>
    </source>
</evidence>
<dbReference type="PROSITE" id="PS51677">
    <property type="entry name" value="NODB"/>
    <property type="match status" value="1"/>
</dbReference>
<sequence>MLRPRLRKDQLIVFAVYCCMIAYATAVQALPWWAYVLPLLAWSGVLAYGAMRIEARFFVPSVCSGNTGRKAIALTFDDGPLPQYTPVVLDILAKAEAPAAFFCIGKNAEANPGLLQRIYEAGHVVGNHSYAHHFWFDMFGSTRMLTDMHQADDAVEAVIDCRPRLFRPPYGVTNPNLARAISRGGYVSVGWNIRSLDTVAKDADALQQRILGQLKPGAILLLHDTCAITAQLLPALITAIRARGYVIERLDKLINEAPYA</sequence>
<organism evidence="3 4">
    <name type="scientific">Chitinophaga parva</name>
    <dbReference type="NCBI Taxonomy" id="2169414"/>
    <lineage>
        <taxon>Bacteria</taxon>
        <taxon>Pseudomonadati</taxon>
        <taxon>Bacteroidota</taxon>
        <taxon>Chitinophagia</taxon>
        <taxon>Chitinophagales</taxon>
        <taxon>Chitinophagaceae</taxon>
        <taxon>Chitinophaga</taxon>
    </lineage>
</organism>
<evidence type="ECO:0000313" key="3">
    <source>
        <dbReference type="EMBL" id="PUZ25134.1"/>
    </source>
</evidence>
<dbReference type="Proteomes" id="UP000244450">
    <property type="component" value="Unassembled WGS sequence"/>
</dbReference>
<gene>
    <name evidence="3" type="ORF">DCC81_12560</name>
</gene>
<dbReference type="SUPFAM" id="SSF88713">
    <property type="entry name" value="Glycoside hydrolase/deacetylase"/>
    <property type="match status" value="1"/>
</dbReference>
<proteinExistence type="predicted"/>
<dbReference type="GO" id="GO:0005975">
    <property type="term" value="P:carbohydrate metabolic process"/>
    <property type="evidence" value="ECO:0007669"/>
    <property type="project" value="InterPro"/>
</dbReference>
<dbReference type="OrthoDB" id="9812065at2"/>
<accession>A0A2T7BFT4</accession>
<dbReference type="CDD" id="cd10917">
    <property type="entry name" value="CE4_NodB_like_6s_7s"/>
    <property type="match status" value="1"/>
</dbReference>
<dbReference type="GO" id="GO:0016810">
    <property type="term" value="F:hydrolase activity, acting on carbon-nitrogen (but not peptide) bonds"/>
    <property type="evidence" value="ECO:0007669"/>
    <property type="project" value="InterPro"/>
</dbReference>
<dbReference type="InterPro" id="IPR011330">
    <property type="entry name" value="Glyco_hydro/deAcase_b/a-brl"/>
</dbReference>
<reference evidence="3 4" key="1">
    <citation type="submission" date="2018-04" db="EMBL/GenBank/DDBJ databases">
        <title>Chitinophaga fuyangensis sp. nov., isolated from soil in a chemical factory.</title>
        <authorList>
            <person name="Chen K."/>
        </authorList>
    </citation>
    <scope>NUCLEOTIDE SEQUENCE [LARGE SCALE GENOMIC DNA]</scope>
    <source>
        <strain evidence="3 4">LY-1</strain>
    </source>
</reference>
<dbReference type="InterPro" id="IPR050248">
    <property type="entry name" value="Polysacc_deacetylase_ArnD"/>
</dbReference>
<feature type="domain" description="NodB homology" evidence="2">
    <location>
        <begin position="70"/>
        <end position="248"/>
    </location>
</feature>
<dbReference type="RefSeq" id="WP_108686971.1">
    <property type="nucleotide sequence ID" value="NZ_QCYK01000002.1"/>
</dbReference>
<dbReference type="Pfam" id="PF01522">
    <property type="entry name" value="Polysacc_deac_1"/>
    <property type="match status" value="1"/>
</dbReference>
<dbReference type="AlphaFoldDB" id="A0A2T7BFT4"/>
<dbReference type="EMBL" id="QCYK01000002">
    <property type="protein sequence ID" value="PUZ25134.1"/>
    <property type="molecule type" value="Genomic_DNA"/>
</dbReference>
<comment type="caution">
    <text evidence="3">The sequence shown here is derived from an EMBL/GenBank/DDBJ whole genome shotgun (WGS) entry which is preliminary data.</text>
</comment>
<keyword evidence="4" id="KW-1185">Reference proteome</keyword>
<dbReference type="PANTHER" id="PTHR10587">
    <property type="entry name" value="GLYCOSYL TRANSFERASE-RELATED"/>
    <property type="match status" value="1"/>
</dbReference>
<keyword evidence="1" id="KW-0812">Transmembrane</keyword>